<feature type="non-terminal residue" evidence="3">
    <location>
        <position position="1"/>
    </location>
</feature>
<evidence type="ECO:0000313" key="3">
    <source>
        <dbReference type="EMBL" id="CAF1628769.1"/>
    </source>
</evidence>
<dbReference type="Proteomes" id="UP000677228">
    <property type="component" value="Unassembled WGS sequence"/>
</dbReference>
<dbReference type="Proteomes" id="UP000682733">
    <property type="component" value="Unassembled WGS sequence"/>
</dbReference>
<proteinExistence type="predicted"/>
<reference evidence="3" key="1">
    <citation type="submission" date="2021-02" db="EMBL/GenBank/DDBJ databases">
        <authorList>
            <person name="Nowell W R."/>
        </authorList>
    </citation>
    <scope>NUCLEOTIDE SEQUENCE</scope>
</reference>
<dbReference type="AlphaFoldDB" id="A0A8S2G4K5"/>
<feature type="region of interest" description="Disordered" evidence="1">
    <location>
        <begin position="12"/>
        <end position="31"/>
    </location>
</feature>
<evidence type="ECO:0000259" key="2">
    <source>
        <dbReference type="Pfam" id="PF18139"/>
    </source>
</evidence>
<dbReference type="PANTHER" id="PTHR13800:SF12">
    <property type="entry name" value="TRANSIENT RECEPTOR POTENTIAL CATION CHANNEL SUBFAMILY M MEMBER-LIKE 2"/>
    <property type="match status" value="1"/>
</dbReference>
<evidence type="ECO:0000313" key="5">
    <source>
        <dbReference type="Proteomes" id="UP000677228"/>
    </source>
</evidence>
<comment type="caution">
    <text evidence="3">The sequence shown here is derived from an EMBL/GenBank/DDBJ whole genome shotgun (WGS) entry which is preliminary data.</text>
</comment>
<dbReference type="EMBL" id="CAJNOK010058251">
    <property type="protein sequence ID" value="CAF1628769.1"/>
    <property type="molecule type" value="Genomic_DNA"/>
</dbReference>
<sequence>MFVRFPFGVNNVRQNNPVQPESQTQQESTTVTRKFPTNTINLSGSQNELSQPICPPVKMDKTHAEEIVSFMKEAWKLKTPELIISVTGGAALFKTTPAHVRNAFQRDLIAAADTTGI</sequence>
<organism evidence="3 5">
    <name type="scientific">Didymodactylos carnosus</name>
    <dbReference type="NCBI Taxonomy" id="1234261"/>
    <lineage>
        <taxon>Eukaryota</taxon>
        <taxon>Metazoa</taxon>
        <taxon>Spiralia</taxon>
        <taxon>Gnathifera</taxon>
        <taxon>Rotifera</taxon>
        <taxon>Eurotatoria</taxon>
        <taxon>Bdelloidea</taxon>
        <taxon>Philodinida</taxon>
        <taxon>Philodinidae</taxon>
        <taxon>Didymodactylos</taxon>
    </lineage>
</organism>
<protein>
    <recommendedName>
        <fullName evidence="2">TRPM SLOG domain-containing protein</fullName>
    </recommendedName>
</protein>
<dbReference type="InterPro" id="IPR041491">
    <property type="entry name" value="TRPM_SLOG"/>
</dbReference>
<dbReference type="GO" id="GO:0005886">
    <property type="term" value="C:plasma membrane"/>
    <property type="evidence" value="ECO:0007669"/>
    <property type="project" value="TreeGrafter"/>
</dbReference>
<evidence type="ECO:0000313" key="4">
    <source>
        <dbReference type="EMBL" id="CAF4453717.1"/>
    </source>
</evidence>
<dbReference type="PANTHER" id="PTHR13800">
    <property type="entry name" value="TRANSIENT RECEPTOR POTENTIAL CATION CHANNEL, SUBFAMILY M, MEMBER 6"/>
    <property type="match status" value="1"/>
</dbReference>
<dbReference type="InterPro" id="IPR050927">
    <property type="entry name" value="TRPM"/>
</dbReference>
<evidence type="ECO:0000256" key="1">
    <source>
        <dbReference type="SAM" id="MobiDB-lite"/>
    </source>
</evidence>
<accession>A0A8S2G4K5</accession>
<dbReference type="EMBL" id="CAJOBA010083748">
    <property type="protein sequence ID" value="CAF4453717.1"/>
    <property type="molecule type" value="Genomic_DNA"/>
</dbReference>
<feature type="domain" description="TRPM SLOG" evidence="2">
    <location>
        <begin position="61"/>
        <end position="116"/>
    </location>
</feature>
<name>A0A8S2G4K5_9BILA</name>
<dbReference type="Pfam" id="PF18139">
    <property type="entry name" value="LSDAT_euk"/>
    <property type="match status" value="1"/>
</dbReference>
<dbReference type="GO" id="GO:0099604">
    <property type="term" value="F:ligand-gated calcium channel activity"/>
    <property type="evidence" value="ECO:0007669"/>
    <property type="project" value="TreeGrafter"/>
</dbReference>
<gene>
    <name evidence="3" type="ORF">OVA965_LOCUS43607</name>
    <name evidence="4" type="ORF">TMI583_LOCUS45939</name>
</gene>